<evidence type="ECO:0000313" key="2">
    <source>
        <dbReference type="EMBL" id="QSE96616.1"/>
    </source>
</evidence>
<keyword evidence="3" id="KW-1185">Reference proteome</keyword>
<keyword evidence="1" id="KW-1133">Transmembrane helix</keyword>
<dbReference type="KEGG" id="fuv:JR347_13560"/>
<organism evidence="2 3">
    <name type="scientific">Fulvivirga lutea</name>
    <dbReference type="NCBI Taxonomy" id="2810512"/>
    <lineage>
        <taxon>Bacteria</taxon>
        <taxon>Pseudomonadati</taxon>
        <taxon>Bacteroidota</taxon>
        <taxon>Cytophagia</taxon>
        <taxon>Cytophagales</taxon>
        <taxon>Fulvivirgaceae</taxon>
        <taxon>Fulvivirga</taxon>
    </lineage>
</organism>
<proteinExistence type="predicted"/>
<dbReference type="Proteomes" id="UP000662783">
    <property type="component" value="Chromosome"/>
</dbReference>
<name>A0A974WEI0_9BACT</name>
<dbReference type="AlphaFoldDB" id="A0A974WEI0"/>
<protein>
    <submittedName>
        <fullName evidence="2">Uncharacterized protein</fullName>
    </submittedName>
</protein>
<evidence type="ECO:0000313" key="3">
    <source>
        <dbReference type="Proteomes" id="UP000662783"/>
    </source>
</evidence>
<feature type="transmembrane region" description="Helical" evidence="1">
    <location>
        <begin position="6"/>
        <end position="28"/>
    </location>
</feature>
<keyword evidence="1" id="KW-0812">Transmembrane</keyword>
<dbReference type="RefSeq" id="WP_205721130.1">
    <property type="nucleotide sequence ID" value="NZ_CP070608.1"/>
</dbReference>
<keyword evidence="1" id="KW-0472">Membrane</keyword>
<gene>
    <name evidence="2" type="ORF">JR347_13560</name>
</gene>
<reference evidence="2" key="1">
    <citation type="submission" date="2021-02" db="EMBL/GenBank/DDBJ databases">
        <title>Fulvivirga sp. S481 isolated from sea water.</title>
        <authorList>
            <person name="Bae S.S."/>
            <person name="Baek K."/>
        </authorList>
    </citation>
    <scope>NUCLEOTIDE SEQUENCE</scope>
    <source>
        <strain evidence="2">S481</strain>
    </source>
</reference>
<sequence length="172" mass="20096">MTVRNLLILFVSILLITPFTIMESIILLKKTQVKREIKHELMRSIPKNELTLITLSQEEARTKLRWEHSKEFEFDGAMFDVVYTEEHDNKISYWCWPDTEESSLNQLLKSLTKQKHQSTDDEGIKLQKILTYTIPTSTELISLVAYELVNETELDIHYQSIDQCPITPPPNS</sequence>
<dbReference type="EMBL" id="CP070608">
    <property type="protein sequence ID" value="QSE96616.1"/>
    <property type="molecule type" value="Genomic_DNA"/>
</dbReference>
<evidence type="ECO:0000256" key="1">
    <source>
        <dbReference type="SAM" id="Phobius"/>
    </source>
</evidence>
<accession>A0A974WEI0</accession>